<evidence type="ECO:0000313" key="16">
    <source>
        <dbReference type="Proteomes" id="UP000066624"/>
    </source>
</evidence>
<reference evidence="15 16" key="1">
    <citation type="submission" date="2015-07" db="EMBL/GenBank/DDBJ databases">
        <authorList>
            <person name="Noorani M."/>
        </authorList>
    </citation>
    <scope>NUCLEOTIDE SEQUENCE [LARGE SCALE GENOMIC DNA]</scope>
    <source>
        <strain evidence="15 16">KCTC 42284</strain>
    </source>
</reference>
<evidence type="ECO:0000256" key="12">
    <source>
        <dbReference type="RuleBase" id="RU361205"/>
    </source>
</evidence>
<dbReference type="InterPro" id="IPR006390">
    <property type="entry name" value="DHP_synth_dom"/>
</dbReference>
<keyword evidence="10 12" id="KW-0289">Folate biosynthesis</keyword>
<dbReference type="CDD" id="cd00739">
    <property type="entry name" value="DHPS"/>
    <property type="match status" value="1"/>
</dbReference>
<dbReference type="PATRIC" id="fig|1579979.3.peg.1785"/>
<accession>A0A0K0XWW5</accession>
<name>A0A0K0XWW5_9GAMM</name>
<evidence type="ECO:0000256" key="2">
    <source>
        <dbReference type="ARBA" id="ARBA00001946"/>
    </source>
</evidence>
<dbReference type="NCBIfam" id="TIGR01496">
    <property type="entry name" value="DHPS"/>
    <property type="match status" value="1"/>
</dbReference>
<dbReference type="AlphaFoldDB" id="A0A0K0XWW5"/>
<dbReference type="GO" id="GO:0046656">
    <property type="term" value="P:folic acid biosynthetic process"/>
    <property type="evidence" value="ECO:0007669"/>
    <property type="project" value="UniProtKB-KW"/>
</dbReference>
<comment type="cofactor">
    <cofactor evidence="2 12">
        <name>Mg(2+)</name>
        <dbReference type="ChEBI" id="CHEBI:18420"/>
    </cofactor>
</comment>
<organism evidence="15 16">
    <name type="scientific">Wenzhouxiangella marina</name>
    <dbReference type="NCBI Taxonomy" id="1579979"/>
    <lineage>
        <taxon>Bacteria</taxon>
        <taxon>Pseudomonadati</taxon>
        <taxon>Pseudomonadota</taxon>
        <taxon>Gammaproteobacteria</taxon>
        <taxon>Chromatiales</taxon>
        <taxon>Wenzhouxiangellaceae</taxon>
        <taxon>Wenzhouxiangella</taxon>
    </lineage>
</organism>
<evidence type="ECO:0000256" key="8">
    <source>
        <dbReference type="ARBA" id="ARBA00022723"/>
    </source>
</evidence>
<dbReference type="Gene3D" id="3.20.20.20">
    <property type="entry name" value="Dihydropteroate synthase-like"/>
    <property type="match status" value="1"/>
</dbReference>
<keyword evidence="7 12" id="KW-0808">Transferase</keyword>
<dbReference type="InterPro" id="IPR045031">
    <property type="entry name" value="DHP_synth-like"/>
</dbReference>
<dbReference type="GO" id="GO:0005829">
    <property type="term" value="C:cytosol"/>
    <property type="evidence" value="ECO:0007669"/>
    <property type="project" value="TreeGrafter"/>
</dbReference>
<protein>
    <recommendedName>
        <fullName evidence="6 12">Dihydropteroate synthase</fullName>
        <shortName evidence="12">DHPS</shortName>
        <ecNumber evidence="5 12">2.5.1.15</ecNumber>
    </recommendedName>
    <alternativeName>
        <fullName evidence="11 12">Dihydropteroate pyrophosphorylase</fullName>
    </alternativeName>
</protein>
<comment type="pathway">
    <text evidence="3 12">Cofactor biosynthesis; tetrahydrofolate biosynthesis; 7,8-dihydrofolate from 2-amino-4-hydroxy-6-hydroxymethyl-7,8-dihydropteridine diphosphate and 4-aminobenzoate: step 1/2.</text>
</comment>
<dbReference type="PROSITE" id="PS00793">
    <property type="entry name" value="DHPS_2"/>
    <property type="match status" value="1"/>
</dbReference>
<dbReference type="SUPFAM" id="SSF51717">
    <property type="entry name" value="Dihydropteroate synthetase-like"/>
    <property type="match status" value="1"/>
</dbReference>
<keyword evidence="16" id="KW-1185">Reference proteome</keyword>
<dbReference type="Pfam" id="PF00809">
    <property type="entry name" value="Pterin_bind"/>
    <property type="match status" value="1"/>
</dbReference>
<dbReference type="GO" id="GO:0004156">
    <property type="term" value="F:dihydropteroate synthase activity"/>
    <property type="evidence" value="ECO:0007669"/>
    <property type="project" value="UniProtKB-EC"/>
</dbReference>
<evidence type="ECO:0000256" key="4">
    <source>
        <dbReference type="ARBA" id="ARBA00009503"/>
    </source>
</evidence>
<dbReference type="GO" id="GO:0046654">
    <property type="term" value="P:tetrahydrofolate biosynthetic process"/>
    <property type="evidence" value="ECO:0007669"/>
    <property type="project" value="UniProtKB-UniPathway"/>
</dbReference>
<dbReference type="EC" id="2.5.1.15" evidence="5 12"/>
<evidence type="ECO:0000256" key="13">
    <source>
        <dbReference type="SAM" id="MobiDB-lite"/>
    </source>
</evidence>
<evidence type="ECO:0000256" key="3">
    <source>
        <dbReference type="ARBA" id="ARBA00004763"/>
    </source>
</evidence>
<evidence type="ECO:0000256" key="6">
    <source>
        <dbReference type="ARBA" id="ARBA00016919"/>
    </source>
</evidence>
<comment type="function">
    <text evidence="12">Catalyzes the condensation of para-aminobenzoate (pABA) with 6-hydroxymethyl-7,8-dihydropterin diphosphate (DHPt-PP) to form 7,8-dihydropteroate (H2Pte), the immediate precursor of folate derivatives.</text>
</comment>
<dbReference type="GO" id="GO:0046872">
    <property type="term" value="F:metal ion binding"/>
    <property type="evidence" value="ECO:0007669"/>
    <property type="project" value="UniProtKB-KW"/>
</dbReference>
<evidence type="ECO:0000256" key="9">
    <source>
        <dbReference type="ARBA" id="ARBA00022842"/>
    </source>
</evidence>
<proteinExistence type="inferred from homology"/>
<feature type="domain" description="Pterin-binding" evidence="14">
    <location>
        <begin position="63"/>
        <end position="316"/>
    </location>
</feature>
<dbReference type="EMBL" id="CP012154">
    <property type="protein sequence ID" value="AKS42111.1"/>
    <property type="molecule type" value="Genomic_DNA"/>
</dbReference>
<evidence type="ECO:0000256" key="10">
    <source>
        <dbReference type="ARBA" id="ARBA00022909"/>
    </source>
</evidence>
<dbReference type="FunFam" id="3.20.20.20:FF:000006">
    <property type="entry name" value="Dihydropteroate synthase"/>
    <property type="match status" value="1"/>
</dbReference>
<evidence type="ECO:0000256" key="1">
    <source>
        <dbReference type="ARBA" id="ARBA00000012"/>
    </source>
</evidence>
<dbReference type="PROSITE" id="PS50972">
    <property type="entry name" value="PTERIN_BINDING"/>
    <property type="match status" value="1"/>
</dbReference>
<dbReference type="InterPro" id="IPR011005">
    <property type="entry name" value="Dihydropteroate_synth-like_sf"/>
</dbReference>
<gene>
    <name evidence="15" type="ORF">WM2015_1743</name>
</gene>
<evidence type="ECO:0000256" key="11">
    <source>
        <dbReference type="ARBA" id="ARBA00030193"/>
    </source>
</evidence>
<dbReference type="InterPro" id="IPR000489">
    <property type="entry name" value="Pterin-binding_dom"/>
</dbReference>
<keyword evidence="9 12" id="KW-0460">Magnesium</keyword>
<feature type="region of interest" description="Disordered" evidence="13">
    <location>
        <begin position="1"/>
        <end position="24"/>
    </location>
</feature>
<comment type="similarity">
    <text evidence="4 12">Belongs to the DHPS family.</text>
</comment>
<dbReference type="PROSITE" id="PS00792">
    <property type="entry name" value="DHPS_1"/>
    <property type="match status" value="1"/>
</dbReference>
<comment type="catalytic activity">
    <reaction evidence="1">
        <text>(7,8-dihydropterin-6-yl)methyl diphosphate + 4-aminobenzoate = 7,8-dihydropteroate + diphosphate</text>
        <dbReference type="Rhea" id="RHEA:19949"/>
        <dbReference type="ChEBI" id="CHEBI:17836"/>
        <dbReference type="ChEBI" id="CHEBI:17839"/>
        <dbReference type="ChEBI" id="CHEBI:33019"/>
        <dbReference type="ChEBI" id="CHEBI:72950"/>
        <dbReference type="EC" id="2.5.1.15"/>
    </reaction>
</comment>
<keyword evidence="8 12" id="KW-0479">Metal-binding</keyword>
<dbReference type="STRING" id="1579979.WM2015_1743"/>
<evidence type="ECO:0000256" key="7">
    <source>
        <dbReference type="ARBA" id="ARBA00022679"/>
    </source>
</evidence>
<dbReference type="PANTHER" id="PTHR20941">
    <property type="entry name" value="FOLATE SYNTHESIS PROTEINS"/>
    <property type="match status" value="1"/>
</dbReference>
<evidence type="ECO:0000259" key="14">
    <source>
        <dbReference type="PROSITE" id="PS50972"/>
    </source>
</evidence>
<evidence type="ECO:0000256" key="5">
    <source>
        <dbReference type="ARBA" id="ARBA00012458"/>
    </source>
</evidence>
<sequence>MPNRRDSRRRADPRDLEDDGPPRSAAAVLFGHQVTGPNGGKMHDDRATRLKERIHRAHEQGPALVMGIVNVTPDSFSDGGRFEQAEQAVEHGLRLAAEGADILDIGGESTRPGAQPVGIEEELARVIPVIERLSRQCDVPISIDTSKPEVMRAAVSAGAAMINDVNGLRAPGAVATAAELAVPVCLMHMQGEPRTMQARPSYQDVVSDVRDFLLERAEVCQRAGLDRANLVLDPGFGFGKTLEHNLALLNALDELARIGFPVLAGLSRKSMLGRITGRERPDQRLAASLAVALIAAQKGAAILRVHDVAETVDVVKVWNATREVSSR</sequence>
<dbReference type="Proteomes" id="UP000066624">
    <property type="component" value="Chromosome"/>
</dbReference>
<dbReference type="PANTHER" id="PTHR20941:SF1">
    <property type="entry name" value="FOLIC ACID SYNTHESIS PROTEIN FOL1"/>
    <property type="match status" value="1"/>
</dbReference>
<dbReference type="KEGG" id="wma:WM2015_1743"/>
<dbReference type="UniPathway" id="UPA00077">
    <property type="reaction ID" value="UER00156"/>
</dbReference>
<evidence type="ECO:0000313" key="15">
    <source>
        <dbReference type="EMBL" id="AKS42111.1"/>
    </source>
</evidence>